<evidence type="ECO:0000256" key="1">
    <source>
        <dbReference type="SAM" id="MobiDB-lite"/>
    </source>
</evidence>
<dbReference type="EMBL" id="OZ075141">
    <property type="protein sequence ID" value="CAL5030152.1"/>
    <property type="molecule type" value="Genomic_DNA"/>
</dbReference>
<gene>
    <name evidence="3" type="ORF">URODEC1_LOCUS102475</name>
    <name evidence="2" type="ORF">URODEC1_LOCUS80787</name>
</gene>
<dbReference type="EMBL" id="OZ075115">
    <property type="protein sequence ID" value="CAL5069857.1"/>
    <property type="molecule type" value="Genomic_DNA"/>
</dbReference>
<evidence type="ECO:0000313" key="2">
    <source>
        <dbReference type="EMBL" id="CAL5030152.1"/>
    </source>
</evidence>
<feature type="compositionally biased region" description="Basic and acidic residues" evidence="1">
    <location>
        <begin position="15"/>
        <end position="26"/>
    </location>
</feature>
<dbReference type="AlphaFoldDB" id="A0ABC9D267"/>
<dbReference type="Proteomes" id="UP001497457">
    <property type="component" value="Chromosome 31b"/>
</dbReference>
<reference evidence="4" key="1">
    <citation type="submission" date="2024-06" db="EMBL/GenBank/DDBJ databases">
        <authorList>
            <person name="Ryan C."/>
        </authorList>
    </citation>
    <scope>NUCLEOTIDE SEQUENCE [LARGE SCALE GENOMIC DNA]</scope>
</reference>
<organism evidence="2 4">
    <name type="scientific">Urochloa decumbens</name>
    <dbReference type="NCBI Taxonomy" id="240449"/>
    <lineage>
        <taxon>Eukaryota</taxon>
        <taxon>Viridiplantae</taxon>
        <taxon>Streptophyta</taxon>
        <taxon>Embryophyta</taxon>
        <taxon>Tracheophyta</taxon>
        <taxon>Spermatophyta</taxon>
        <taxon>Magnoliopsida</taxon>
        <taxon>Liliopsida</taxon>
        <taxon>Poales</taxon>
        <taxon>Poaceae</taxon>
        <taxon>PACMAD clade</taxon>
        <taxon>Panicoideae</taxon>
        <taxon>Panicodae</taxon>
        <taxon>Paniceae</taxon>
        <taxon>Melinidinae</taxon>
        <taxon>Urochloa</taxon>
    </lineage>
</organism>
<evidence type="ECO:0000313" key="3">
    <source>
        <dbReference type="EMBL" id="CAL5069857.1"/>
    </source>
</evidence>
<accession>A0ABC9D267</accession>
<proteinExistence type="predicted"/>
<keyword evidence="4" id="KW-1185">Reference proteome</keyword>
<name>A0ABC9D267_9POAL</name>
<feature type="region of interest" description="Disordered" evidence="1">
    <location>
        <begin position="1"/>
        <end position="38"/>
    </location>
</feature>
<protein>
    <submittedName>
        <fullName evidence="2">Uncharacterized protein</fullName>
    </submittedName>
</protein>
<evidence type="ECO:0000313" key="4">
    <source>
        <dbReference type="Proteomes" id="UP001497457"/>
    </source>
</evidence>
<dbReference type="Proteomes" id="UP001497457">
    <property type="component" value="Chromosome 5rd"/>
</dbReference>
<reference evidence="2 4" key="2">
    <citation type="submission" date="2024-10" db="EMBL/GenBank/DDBJ databases">
        <authorList>
            <person name="Ryan C."/>
        </authorList>
    </citation>
    <scope>NUCLEOTIDE SEQUENCE [LARGE SCALE GENOMIC DNA]</scope>
</reference>
<sequence>MEDRAEGGAAVVKTPRSDTDKDKDDGPSGTKAEQVRMGRQEQNGVLILLQSAWMLMSGRQAAPMPARAIPLYRSCCRTSSF</sequence>